<dbReference type="InterPro" id="IPR025110">
    <property type="entry name" value="AMP-bd_C"/>
</dbReference>
<dbReference type="Pfam" id="PF00501">
    <property type="entry name" value="AMP-binding"/>
    <property type="match status" value="1"/>
</dbReference>
<evidence type="ECO:0000259" key="2">
    <source>
        <dbReference type="Pfam" id="PF00501"/>
    </source>
</evidence>
<dbReference type="PROSITE" id="PS00455">
    <property type="entry name" value="AMP_BINDING"/>
    <property type="match status" value="1"/>
</dbReference>
<dbReference type="SUPFAM" id="SSF56801">
    <property type="entry name" value="Acetyl-CoA synthetase-like"/>
    <property type="match status" value="1"/>
</dbReference>
<accession>A0ABT3G4M8</accession>
<organism evidence="4 5">
    <name type="scientific">Luteolibacter rhizosphaerae</name>
    <dbReference type="NCBI Taxonomy" id="2989719"/>
    <lineage>
        <taxon>Bacteria</taxon>
        <taxon>Pseudomonadati</taxon>
        <taxon>Verrucomicrobiota</taxon>
        <taxon>Verrucomicrobiia</taxon>
        <taxon>Verrucomicrobiales</taxon>
        <taxon>Verrucomicrobiaceae</taxon>
        <taxon>Luteolibacter</taxon>
    </lineage>
</organism>
<dbReference type="EMBL" id="JAPDDR010000006">
    <property type="protein sequence ID" value="MCW1914444.1"/>
    <property type="molecule type" value="Genomic_DNA"/>
</dbReference>
<evidence type="ECO:0000256" key="1">
    <source>
        <dbReference type="ARBA" id="ARBA00006432"/>
    </source>
</evidence>
<keyword evidence="5" id="KW-1185">Reference proteome</keyword>
<dbReference type="Proteomes" id="UP001165653">
    <property type="component" value="Unassembled WGS sequence"/>
</dbReference>
<evidence type="ECO:0000313" key="4">
    <source>
        <dbReference type="EMBL" id="MCW1914444.1"/>
    </source>
</evidence>
<dbReference type="InterPro" id="IPR020845">
    <property type="entry name" value="AMP-binding_CS"/>
</dbReference>
<gene>
    <name evidence="4" type="ORF">OJ996_12720</name>
</gene>
<comment type="caution">
    <text evidence="4">The sequence shown here is derived from an EMBL/GenBank/DDBJ whole genome shotgun (WGS) entry which is preliminary data.</text>
</comment>
<dbReference type="PANTHER" id="PTHR43201:SF8">
    <property type="entry name" value="ACYL-COA SYNTHETASE FAMILY MEMBER 3"/>
    <property type="match status" value="1"/>
</dbReference>
<feature type="domain" description="AMP-dependent synthetase/ligase" evidence="2">
    <location>
        <begin position="10"/>
        <end position="350"/>
    </location>
</feature>
<dbReference type="Gene3D" id="3.30.300.30">
    <property type="match status" value="1"/>
</dbReference>
<protein>
    <submittedName>
        <fullName evidence="4">AMP-binding protein</fullName>
    </submittedName>
</protein>
<dbReference type="InterPro" id="IPR045851">
    <property type="entry name" value="AMP-bd_C_sf"/>
</dbReference>
<evidence type="ECO:0000259" key="3">
    <source>
        <dbReference type="Pfam" id="PF13193"/>
    </source>
</evidence>
<dbReference type="Gene3D" id="3.40.50.12780">
    <property type="entry name" value="N-terminal domain of ligase-like"/>
    <property type="match status" value="1"/>
</dbReference>
<reference evidence="4" key="1">
    <citation type="submission" date="2022-10" db="EMBL/GenBank/DDBJ databases">
        <title>Luteolibacter sp. GHJ8, whole genome shotgun sequencing project.</title>
        <authorList>
            <person name="Zhao G."/>
            <person name="Shen L."/>
        </authorList>
    </citation>
    <scope>NUCLEOTIDE SEQUENCE</scope>
    <source>
        <strain evidence="4">GHJ8</strain>
    </source>
</reference>
<comment type="similarity">
    <text evidence="1">Belongs to the ATP-dependent AMP-binding enzyme family.</text>
</comment>
<name>A0ABT3G4M8_9BACT</name>
<dbReference type="InterPro" id="IPR042099">
    <property type="entry name" value="ANL_N_sf"/>
</dbReference>
<dbReference type="InterPro" id="IPR000873">
    <property type="entry name" value="AMP-dep_synth/lig_dom"/>
</dbReference>
<dbReference type="RefSeq" id="WP_264513972.1">
    <property type="nucleotide sequence ID" value="NZ_JAPDDR010000006.1"/>
</dbReference>
<dbReference type="Pfam" id="PF13193">
    <property type="entry name" value="AMP-binding_C"/>
    <property type="match status" value="1"/>
</dbReference>
<dbReference type="PANTHER" id="PTHR43201">
    <property type="entry name" value="ACYL-COA SYNTHETASE"/>
    <property type="match status" value="1"/>
</dbReference>
<sequence>MNLIEEISRRHAPGKIAVIRGERRVSYGDLFRHAREIAGLLEPYLPAGRIPRIGLQCPNGVSYIVLSMGILLAGGCLVPLAEELTDAERGEVASITALDMVLAADVLPWHGGGEVLLSAESDKTTWKLHRGDGGIPQFPEVGFQALNPAFIRFSSGTTGTSKGVVLSHETLLARITAANEGLKIGDEDRVLWMLPMAHHFAVSIVLYLYFGATTVLEHSPLREDILATAERESATLIYGSPFHFAMLSGDKSSFAWPTLRLAVATAAALPEATARAFESRFAKPLTQGLGIIEVGLSVLNLDSASAKPEAIGKPMPAYEVALLDENGTRVPDGESGEFHIRGPGLLDAYLVPWDPQPLKGDWFGSGDLVRRDADGDLFLMGRKKSVINVAGMKVFPEEVERVLNGHPAVKRSRVLGRSHPQMGQVPIAEIIPVNVEETPKAVELQRFCKAVLSAYKVPMQFKVVESLPMTASGKLRRD</sequence>
<proteinExistence type="inferred from homology"/>
<evidence type="ECO:0000313" key="5">
    <source>
        <dbReference type="Proteomes" id="UP001165653"/>
    </source>
</evidence>
<feature type="domain" description="AMP-binding enzyme C-terminal" evidence="3">
    <location>
        <begin position="398"/>
        <end position="474"/>
    </location>
</feature>